<organism evidence="2 3">
    <name type="scientific">Cyanidium caldarium</name>
    <name type="common">Red alga</name>
    <dbReference type="NCBI Taxonomy" id="2771"/>
    <lineage>
        <taxon>Eukaryota</taxon>
        <taxon>Rhodophyta</taxon>
        <taxon>Bangiophyceae</taxon>
        <taxon>Cyanidiales</taxon>
        <taxon>Cyanidiaceae</taxon>
        <taxon>Cyanidium</taxon>
    </lineage>
</organism>
<feature type="transmembrane region" description="Helical" evidence="1">
    <location>
        <begin position="212"/>
        <end position="233"/>
    </location>
</feature>
<dbReference type="InterPro" id="IPR009577">
    <property type="entry name" value="Sm_multidrug_ex"/>
</dbReference>
<dbReference type="Pfam" id="PF06695">
    <property type="entry name" value="Sm_multidrug_ex"/>
    <property type="match status" value="1"/>
</dbReference>
<dbReference type="EMBL" id="JANCYW010000017">
    <property type="protein sequence ID" value="KAK4538278.1"/>
    <property type="molecule type" value="Genomic_DNA"/>
</dbReference>
<evidence type="ECO:0000313" key="3">
    <source>
        <dbReference type="Proteomes" id="UP001301350"/>
    </source>
</evidence>
<accession>A0AAV9J2K5</accession>
<sequence>MAASRRRVMGLVGTLTPIVVHEQVVRVMHHPWRRSLVSTPHLPSRAVVAAKNPAPTTSSSTATIPQHLGHHIAASLQRATQWPAWLVLMAVSALPVVELRGGVPVGMWLGLSPWQTLVLAVVGNMVPIPLILAALQSSRVQRWSRPLLDSVARRIPPGMGGGVGNDGNSSSASTSVKRQALALALFVGVPLPGTGAWSGAIAAYLLRMPFGTAMLAITAGVWIAGGIMLALVLLGRIGGLIVAAALLGAAASALWRSFRAAA</sequence>
<evidence type="ECO:0000313" key="2">
    <source>
        <dbReference type="EMBL" id="KAK4538278.1"/>
    </source>
</evidence>
<name>A0AAV9J2K5_CYACA</name>
<comment type="caution">
    <text evidence="2">The sequence shown here is derived from an EMBL/GenBank/DDBJ whole genome shotgun (WGS) entry which is preliminary data.</text>
</comment>
<reference evidence="2 3" key="1">
    <citation type="submission" date="2022-07" db="EMBL/GenBank/DDBJ databases">
        <title>Genome-wide signatures of adaptation to extreme environments.</title>
        <authorList>
            <person name="Cho C.H."/>
            <person name="Yoon H.S."/>
        </authorList>
    </citation>
    <scope>NUCLEOTIDE SEQUENCE [LARGE SCALE GENOMIC DNA]</scope>
    <source>
        <strain evidence="2 3">DBV 063 E5</strain>
    </source>
</reference>
<feature type="transmembrane region" description="Helical" evidence="1">
    <location>
        <begin position="82"/>
        <end position="102"/>
    </location>
</feature>
<dbReference type="PANTHER" id="PTHR36007:SF2">
    <property type="entry name" value="TRANSPORT PROTEIN-RELATED"/>
    <property type="match status" value="1"/>
</dbReference>
<feature type="transmembrane region" description="Helical" evidence="1">
    <location>
        <begin position="114"/>
        <end position="135"/>
    </location>
</feature>
<evidence type="ECO:0000256" key="1">
    <source>
        <dbReference type="SAM" id="Phobius"/>
    </source>
</evidence>
<keyword evidence="3" id="KW-1185">Reference proteome</keyword>
<evidence type="ECO:0008006" key="4">
    <source>
        <dbReference type="Google" id="ProtNLM"/>
    </source>
</evidence>
<gene>
    <name evidence="2" type="ORF">CDCA_CDCA17G4303</name>
</gene>
<dbReference type="PANTHER" id="PTHR36007">
    <property type="entry name" value="TRANSPORT PROTEIN-RELATED"/>
    <property type="match status" value="1"/>
</dbReference>
<keyword evidence="1" id="KW-0812">Transmembrane</keyword>
<proteinExistence type="predicted"/>
<dbReference type="Proteomes" id="UP001301350">
    <property type="component" value="Unassembled WGS sequence"/>
</dbReference>
<dbReference type="AlphaFoldDB" id="A0AAV9J2K5"/>
<keyword evidence="1" id="KW-0472">Membrane</keyword>
<feature type="transmembrane region" description="Helical" evidence="1">
    <location>
        <begin position="240"/>
        <end position="258"/>
    </location>
</feature>
<feature type="transmembrane region" description="Helical" evidence="1">
    <location>
        <begin position="180"/>
        <end position="206"/>
    </location>
</feature>
<keyword evidence="1" id="KW-1133">Transmembrane helix</keyword>
<protein>
    <recommendedName>
        <fullName evidence="4">Small multi-drug export protein</fullName>
    </recommendedName>
</protein>